<evidence type="ECO:0000313" key="8">
    <source>
        <dbReference type="Proteomes" id="UP001597101"/>
    </source>
</evidence>
<dbReference type="InterPro" id="IPR009915">
    <property type="entry name" value="NnrU_dom"/>
</dbReference>
<evidence type="ECO:0000259" key="6">
    <source>
        <dbReference type="Pfam" id="PF07298"/>
    </source>
</evidence>
<feature type="domain" description="NnrU" evidence="6">
    <location>
        <begin position="3"/>
        <end position="185"/>
    </location>
</feature>
<sequence length="188" mass="20378">MALLIAGLVGFLGIHSTRITAHGFRASMVERFGPNGWRGIYSIVSILAFIALIYGYGMARENAGQLYIPESWGRTVALLVMPIAFILLAASQLPRGHIKRLVGHPMLWGVLLWSAAHLTANGDTASVILFGSFLVWAAIDLVSCYRRPVGDLPDAKIWPDLVSVVGGLVLTVLFVSFLHEWIVGVGIV</sequence>
<evidence type="ECO:0000313" key="7">
    <source>
        <dbReference type="EMBL" id="MFD0916009.1"/>
    </source>
</evidence>
<evidence type="ECO:0000256" key="2">
    <source>
        <dbReference type="ARBA" id="ARBA00022692"/>
    </source>
</evidence>
<keyword evidence="2 5" id="KW-0812">Transmembrane</keyword>
<keyword evidence="3 5" id="KW-1133">Transmembrane helix</keyword>
<dbReference type="Pfam" id="PF07298">
    <property type="entry name" value="NnrU"/>
    <property type="match status" value="1"/>
</dbReference>
<dbReference type="Proteomes" id="UP001597101">
    <property type="component" value="Unassembled WGS sequence"/>
</dbReference>
<gene>
    <name evidence="7" type="ORF">ACFQ14_06275</name>
</gene>
<feature type="transmembrane region" description="Helical" evidence="5">
    <location>
        <begin position="71"/>
        <end position="90"/>
    </location>
</feature>
<protein>
    <submittedName>
        <fullName evidence="7">NnrU family protein</fullName>
    </submittedName>
</protein>
<keyword evidence="4 5" id="KW-0472">Membrane</keyword>
<dbReference type="EMBL" id="JBHTJV010000003">
    <property type="protein sequence ID" value="MFD0916009.1"/>
    <property type="molecule type" value="Genomic_DNA"/>
</dbReference>
<organism evidence="7 8">
    <name type="scientific">Pseudahrensia aquimaris</name>
    <dbReference type="NCBI Taxonomy" id="744461"/>
    <lineage>
        <taxon>Bacteria</taxon>
        <taxon>Pseudomonadati</taxon>
        <taxon>Pseudomonadota</taxon>
        <taxon>Alphaproteobacteria</taxon>
        <taxon>Hyphomicrobiales</taxon>
        <taxon>Ahrensiaceae</taxon>
        <taxon>Pseudahrensia</taxon>
    </lineage>
</organism>
<feature type="transmembrane region" description="Helical" evidence="5">
    <location>
        <begin position="127"/>
        <end position="145"/>
    </location>
</feature>
<comment type="subcellular location">
    <subcellularLocation>
        <location evidence="1">Membrane</location>
        <topology evidence="1">Multi-pass membrane protein</topology>
    </subcellularLocation>
</comment>
<reference evidence="8" key="1">
    <citation type="journal article" date="2019" name="Int. J. Syst. Evol. Microbiol.">
        <title>The Global Catalogue of Microorganisms (GCM) 10K type strain sequencing project: providing services to taxonomists for standard genome sequencing and annotation.</title>
        <authorList>
            <consortium name="The Broad Institute Genomics Platform"/>
            <consortium name="The Broad Institute Genome Sequencing Center for Infectious Disease"/>
            <person name="Wu L."/>
            <person name="Ma J."/>
        </authorList>
    </citation>
    <scope>NUCLEOTIDE SEQUENCE [LARGE SCALE GENOMIC DNA]</scope>
    <source>
        <strain evidence="8">CCUG 60023</strain>
    </source>
</reference>
<name>A0ABW3FDL4_9HYPH</name>
<comment type="caution">
    <text evidence="7">The sequence shown here is derived from an EMBL/GenBank/DDBJ whole genome shotgun (WGS) entry which is preliminary data.</text>
</comment>
<feature type="transmembrane region" description="Helical" evidence="5">
    <location>
        <begin position="157"/>
        <end position="178"/>
    </location>
</feature>
<accession>A0ABW3FDL4</accession>
<evidence type="ECO:0000256" key="5">
    <source>
        <dbReference type="SAM" id="Phobius"/>
    </source>
</evidence>
<evidence type="ECO:0000256" key="1">
    <source>
        <dbReference type="ARBA" id="ARBA00004141"/>
    </source>
</evidence>
<evidence type="ECO:0000256" key="3">
    <source>
        <dbReference type="ARBA" id="ARBA00022989"/>
    </source>
</evidence>
<feature type="transmembrane region" description="Helical" evidence="5">
    <location>
        <begin position="40"/>
        <end position="59"/>
    </location>
</feature>
<dbReference type="RefSeq" id="WP_377211845.1">
    <property type="nucleotide sequence ID" value="NZ_JBHTJV010000003.1"/>
</dbReference>
<proteinExistence type="predicted"/>
<evidence type="ECO:0000256" key="4">
    <source>
        <dbReference type="ARBA" id="ARBA00023136"/>
    </source>
</evidence>
<keyword evidence="8" id="KW-1185">Reference proteome</keyword>